<reference evidence="1" key="1">
    <citation type="submission" date="2020-04" db="EMBL/GenBank/DDBJ databases">
        <authorList>
            <person name="Broberg M."/>
        </authorList>
    </citation>
    <scope>NUCLEOTIDE SEQUENCE</scope>
</reference>
<evidence type="ECO:0000313" key="1">
    <source>
        <dbReference type="EMBL" id="CAG9942998.1"/>
    </source>
</evidence>
<gene>
    <name evidence="1" type="ORF">CRV2_00000151</name>
</gene>
<evidence type="ECO:0000313" key="2">
    <source>
        <dbReference type="Proteomes" id="UP000836387"/>
    </source>
</evidence>
<dbReference type="EMBL" id="CADEHS020000007">
    <property type="protein sequence ID" value="CAG9942998.1"/>
    <property type="molecule type" value="Genomic_DNA"/>
</dbReference>
<sequence>MAPGIASAETGIGHGYFPPGFILLVESERDSWRCRAAAGVFIERQWDGTLDPQKDLKIAELVLLRAAHKAGTNQKREMEAPV</sequence>
<protein>
    <submittedName>
        <fullName evidence="1">Uncharacterized protein</fullName>
    </submittedName>
</protein>
<accession>A0ACA9TQ17</accession>
<comment type="caution">
    <text evidence="1">The sequence shown here is derived from an EMBL/GenBank/DDBJ whole genome shotgun (WGS) entry which is preliminary data.</text>
</comment>
<proteinExistence type="predicted"/>
<dbReference type="Proteomes" id="UP000836387">
    <property type="component" value="Unassembled WGS sequence"/>
</dbReference>
<name>A0ACA9TQ17_BIOOC</name>
<keyword evidence="2" id="KW-1185">Reference proteome</keyword>
<organism evidence="1 2">
    <name type="scientific">Clonostachys rosea f. rosea IK726</name>
    <dbReference type="NCBI Taxonomy" id="1349383"/>
    <lineage>
        <taxon>Eukaryota</taxon>
        <taxon>Fungi</taxon>
        <taxon>Dikarya</taxon>
        <taxon>Ascomycota</taxon>
        <taxon>Pezizomycotina</taxon>
        <taxon>Sordariomycetes</taxon>
        <taxon>Hypocreomycetidae</taxon>
        <taxon>Hypocreales</taxon>
        <taxon>Bionectriaceae</taxon>
        <taxon>Clonostachys</taxon>
    </lineage>
</organism>
<reference evidence="1" key="2">
    <citation type="submission" date="2021-10" db="EMBL/GenBank/DDBJ databases">
        <authorList>
            <person name="Piombo E."/>
        </authorList>
    </citation>
    <scope>NUCLEOTIDE SEQUENCE</scope>
</reference>